<dbReference type="InterPro" id="IPR009003">
    <property type="entry name" value="Peptidase_S1_PA"/>
</dbReference>
<evidence type="ECO:0000259" key="2">
    <source>
        <dbReference type="PROSITE" id="PS51494"/>
    </source>
</evidence>
<reference evidence="4" key="1">
    <citation type="submission" date="2018-09" db="EMBL/GenBank/DDBJ databases">
        <title>Draft Genome Sequence of Mediterraneibacter sp. KCTC 15684.</title>
        <authorList>
            <person name="Kim J.S."/>
            <person name="Han K.I."/>
            <person name="Suh M.K."/>
            <person name="Lee K.C."/>
            <person name="Eom M.K."/>
            <person name="Lee J.H."/>
            <person name="Park S.H."/>
            <person name="Kang S.W."/>
            <person name="Park J.E."/>
            <person name="Oh B.S."/>
            <person name="Yu S.Y."/>
            <person name="Choi S.H."/>
            <person name="Lee D.H."/>
            <person name="Yoon H."/>
            <person name="Kim B."/>
            <person name="Yang S.J."/>
            <person name="Lee J.S."/>
        </authorList>
    </citation>
    <scope>NUCLEOTIDE SEQUENCE [LARGE SCALE GENOMIC DNA]</scope>
    <source>
        <strain evidence="4">KCTC 15684</strain>
    </source>
</reference>
<feature type="transmembrane region" description="Helical" evidence="1">
    <location>
        <begin position="12"/>
        <end position="29"/>
    </location>
</feature>
<keyword evidence="1" id="KW-0812">Transmembrane</keyword>
<dbReference type="NCBIfam" id="TIGR02860">
    <property type="entry name" value="spore_IV_B"/>
    <property type="match status" value="1"/>
</dbReference>
<dbReference type="RefSeq" id="WP_243112608.1">
    <property type="nucleotide sequence ID" value="NZ_BHGK01000001.1"/>
</dbReference>
<name>A0A391NYX2_9FIRM</name>
<dbReference type="SUPFAM" id="SSF50494">
    <property type="entry name" value="Trypsin-like serine proteases"/>
    <property type="match status" value="1"/>
</dbReference>
<dbReference type="Pfam" id="PF05580">
    <property type="entry name" value="Peptidase_S55"/>
    <property type="match status" value="1"/>
</dbReference>
<dbReference type="EMBL" id="BHGK01000001">
    <property type="protein sequence ID" value="GCA65730.1"/>
    <property type="molecule type" value="Genomic_DNA"/>
</dbReference>
<proteinExistence type="predicted"/>
<dbReference type="PROSITE" id="PS51494">
    <property type="entry name" value="SPOIVB"/>
    <property type="match status" value="1"/>
</dbReference>
<dbReference type="Gene3D" id="2.30.42.10">
    <property type="match status" value="1"/>
</dbReference>
<dbReference type="InterPro" id="IPR041489">
    <property type="entry name" value="PDZ_6"/>
</dbReference>
<sequence>MKKIWYRRILNGLLFMGIIGLAGYGYVAYDTVKKDGSQTEQEVSARSLEENTVLLGGMPVGIYMETEGVMVLGTQSVENQEGIKEEPAKNLVKAGDYIVGINGEKVENKKELADCVKNLEKETVILQIRRDREEIELKMTPVSVSSKERKLGIWVRDNLQGLGTITFLTRDSRFGALGHGIHDVDTNGLVEIAKGSLYATNIRTLMKGRAGMPGSLEGIIVYNSFNRLGEIEKNTEAGIYGKLEKVDRLFEEEIAIEVAKKEEICTGPAQIRCCIGDEICYYDVEILDVDPTEKEVNKGMIVRVTDPKLLEKTGGIIQGMSGSPIVQNGKLIGAVTHVFVNHPEKGYGIFAETMLELSGDNFAENQTE</sequence>
<dbReference type="InterPro" id="IPR008763">
    <property type="entry name" value="Peptidase_S55"/>
</dbReference>
<dbReference type="SUPFAM" id="SSF50156">
    <property type="entry name" value="PDZ domain-like"/>
    <property type="match status" value="1"/>
</dbReference>
<dbReference type="InterPro" id="IPR036034">
    <property type="entry name" value="PDZ_sf"/>
</dbReference>
<dbReference type="InterPro" id="IPR014219">
    <property type="entry name" value="SpoIVB"/>
</dbReference>
<keyword evidence="4" id="KW-1185">Reference proteome</keyword>
<keyword evidence="1" id="KW-0472">Membrane</keyword>
<dbReference type="Proteomes" id="UP000265643">
    <property type="component" value="Unassembled WGS sequence"/>
</dbReference>
<keyword evidence="1" id="KW-1133">Transmembrane helix</keyword>
<accession>A0A391NYX2</accession>
<gene>
    <name evidence="3" type="ORF">KGMB01110_01660</name>
</gene>
<dbReference type="Pfam" id="PF17820">
    <property type="entry name" value="PDZ_6"/>
    <property type="match status" value="1"/>
</dbReference>
<organism evidence="3 4">
    <name type="scientific">Mediterraneibacter butyricigenes</name>
    <dbReference type="NCBI Taxonomy" id="2316025"/>
    <lineage>
        <taxon>Bacteria</taxon>
        <taxon>Bacillati</taxon>
        <taxon>Bacillota</taxon>
        <taxon>Clostridia</taxon>
        <taxon>Lachnospirales</taxon>
        <taxon>Lachnospiraceae</taxon>
        <taxon>Mediterraneibacter</taxon>
    </lineage>
</organism>
<comment type="caution">
    <text evidence="3">The sequence shown here is derived from an EMBL/GenBank/DDBJ whole genome shotgun (WGS) entry which is preliminary data.</text>
</comment>
<protein>
    <submittedName>
        <fullName evidence="3">SpoIVB peptidase</fullName>
    </submittedName>
</protein>
<dbReference type="AlphaFoldDB" id="A0A391NYX2"/>
<evidence type="ECO:0000256" key="1">
    <source>
        <dbReference type="SAM" id="Phobius"/>
    </source>
</evidence>
<feature type="domain" description="Peptidase S55" evidence="2">
    <location>
        <begin position="133"/>
        <end position="368"/>
    </location>
</feature>
<evidence type="ECO:0000313" key="3">
    <source>
        <dbReference type="EMBL" id="GCA65730.1"/>
    </source>
</evidence>
<evidence type="ECO:0000313" key="4">
    <source>
        <dbReference type="Proteomes" id="UP000265643"/>
    </source>
</evidence>